<comment type="caution">
    <text evidence="1">The sequence shown here is derived from an EMBL/GenBank/DDBJ whole genome shotgun (WGS) entry which is preliminary data.</text>
</comment>
<dbReference type="AlphaFoldDB" id="A0A2V0RA02"/>
<dbReference type="Gene3D" id="1.20.140.120">
    <property type="match status" value="2"/>
</dbReference>
<evidence type="ECO:0000313" key="1">
    <source>
        <dbReference type="EMBL" id="GBH21904.1"/>
    </source>
</evidence>
<proteinExistence type="predicted"/>
<accession>A0A2V0RA02</accession>
<dbReference type="InterPro" id="IPR048835">
    <property type="entry name" value="CP_picobirnavirus"/>
</dbReference>
<dbReference type="EMBL" id="BDQA01000436">
    <property type="protein sequence ID" value="GBH21904.1"/>
    <property type="molecule type" value="Genomic_RNA"/>
</dbReference>
<protein>
    <submittedName>
        <fullName evidence="1">Capsid</fullName>
    </submittedName>
</protein>
<sequence length="455" mass="50886">MAMDSCYSFLSYLRRIYGVAMTFSYTNRYYPTAIVNAMDVNFEDIHRNLADFRAYINSLAVKVGSMCVPASMAYFARHMWMYEGYYLDSNQDKAQTYLYVPDGFYQYTLDTDSAGMLKFKPLMPFGYHISSRNVSNTADTLLTYQQLHDYGDALLEPILQSEDMNIMSGDILKAFGKENLYMVQMIPENYTVLPTYNEEVLNQINNATLVGQYVPESSTVGTNIGQLNQSTDKGYLINEVMTYVTSLGIAKTDIEAVNWSAFTAKQLINFDHGDVTPADTMVASRLTHSMPKPVYKNVKTGARDNTGTTNTNSMSFTSNDGWNSISSEVANYAVVYYFDKTGLMMSEGITTVVPAVVSVDTTGGGSDVSAIPVNQVQSDVFRINMLSMFNRHPRVAYQFVLTVHTTEQDMYAAGAFQSKTGDINYYTVVDDTDLAQMAQTALLSMLNVTQFGRQQ</sequence>
<reference evidence="1" key="1">
    <citation type="submission" date="2017-04" db="EMBL/GenBank/DDBJ databases">
        <title>Unveiling RNA virosphere associated with marine microorganisms.</title>
        <authorList>
            <person name="Urayama S."/>
            <person name="Takaki Y."/>
            <person name="Nishi S."/>
            <person name="Yoshida Y."/>
            <person name="Deguchi S."/>
            <person name="Takai K."/>
            <person name="Nunoura T."/>
        </authorList>
    </citation>
    <scope>NUCLEOTIDE SEQUENCE</scope>
</reference>
<dbReference type="InterPro" id="IPR049178">
    <property type="entry name" value="CP_picobirnavirus_sf"/>
</dbReference>
<organism evidence="1">
    <name type="scientific">viral metagenome</name>
    <dbReference type="NCBI Taxonomy" id="1070528"/>
    <lineage>
        <taxon>unclassified sequences</taxon>
        <taxon>metagenomes</taxon>
        <taxon>organismal metagenomes</taxon>
    </lineage>
</organism>
<name>A0A2V0RA02_9ZZZZ</name>
<dbReference type="Pfam" id="PF20816">
    <property type="entry name" value="PBV_CP"/>
    <property type="match status" value="1"/>
</dbReference>